<keyword evidence="2" id="KW-0812">Transmembrane</keyword>
<keyword evidence="2" id="KW-0472">Membrane</keyword>
<evidence type="ECO:0000313" key="4">
    <source>
        <dbReference type="EMBL" id="KAG2234420.1"/>
    </source>
</evidence>
<dbReference type="Gene3D" id="3.90.79.10">
    <property type="entry name" value="Nucleoside Triphosphate Pyrophosphohydrolase"/>
    <property type="match status" value="1"/>
</dbReference>
<keyword evidence="2" id="KW-1133">Transmembrane helix</keyword>
<dbReference type="SUPFAM" id="SSF55811">
    <property type="entry name" value="Nudix"/>
    <property type="match status" value="2"/>
</dbReference>
<dbReference type="PROSITE" id="PS00893">
    <property type="entry name" value="NUDIX_BOX"/>
    <property type="match status" value="1"/>
</dbReference>
<dbReference type="AlphaFoldDB" id="A0A8H7STW9"/>
<keyword evidence="5" id="KW-1185">Reference proteome</keyword>
<reference evidence="4" key="1">
    <citation type="submission" date="2021-01" db="EMBL/GenBank/DDBJ databases">
        <title>Metabolic potential, ecology and presence of endohyphal bacteria is reflected in genomic diversity of Mucoromycotina.</title>
        <authorList>
            <person name="Muszewska A."/>
            <person name="Okrasinska A."/>
            <person name="Steczkiewicz K."/>
            <person name="Drgas O."/>
            <person name="Orlowska M."/>
            <person name="Perlinska-Lenart U."/>
            <person name="Aleksandrzak-Piekarczyk T."/>
            <person name="Szatraj K."/>
            <person name="Zielenkiewicz U."/>
            <person name="Pilsyk S."/>
            <person name="Malc E."/>
            <person name="Mieczkowski P."/>
            <person name="Kruszewska J.S."/>
            <person name="Biernat P."/>
            <person name="Pawlowska J."/>
        </authorList>
    </citation>
    <scope>NUCLEOTIDE SEQUENCE</scope>
    <source>
        <strain evidence="4">WA0000018081</strain>
    </source>
</reference>
<evidence type="ECO:0000259" key="3">
    <source>
        <dbReference type="PROSITE" id="PS51462"/>
    </source>
</evidence>
<gene>
    <name evidence="4" type="ORF">INT48_007168</name>
</gene>
<dbReference type="Proteomes" id="UP000613177">
    <property type="component" value="Unassembled WGS sequence"/>
</dbReference>
<sequence>MTSNITVFESLCTNLNRHEALHIPSPPYQKRRAAVAAILRWRRHRTDIEVGGNEVTNLKDFFEQDWVKQDPLGEAEILFMQRATRVGDRWSGHVSFVGGKNEPNETDEDTVKREVMEEIGIDLNTKDYIQVGKLDEREISSIKDNKLLMILIPFEQLSLVRLNKNKWATPLIRFMMGSVTFAAIDLPTSTNFRLWGLTMGMTRDIVEFTGLDNLSFVKMVNDKPIYSRPDIGWLALLFTQFTVSYKKLTTNIDYGAKSEWDKVYFASIRRAVIFAVLLRLGFTGVIITWLIKRYI</sequence>
<name>A0A8H7STW9_9FUNG</name>
<dbReference type="Pfam" id="PF00293">
    <property type="entry name" value="NUDIX"/>
    <property type="match status" value="1"/>
</dbReference>
<dbReference type="InterPro" id="IPR045121">
    <property type="entry name" value="CoAse"/>
</dbReference>
<dbReference type="PROSITE" id="PS51462">
    <property type="entry name" value="NUDIX"/>
    <property type="match status" value="1"/>
</dbReference>
<comment type="caution">
    <text evidence="4">The sequence shown here is derived from an EMBL/GenBank/DDBJ whole genome shotgun (WGS) entry which is preliminary data.</text>
</comment>
<dbReference type="InterPro" id="IPR000086">
    <property type="entry name" value="NUDIX_hydrolase_dom"/>
</dbReference>
<dbReference type="GO" id="GO:0010945">
    <property type="term" value="F:coenzyme A diphosphatase activity"/>
    <property type="evidence" value="ECO:0007669"/>
    <property type="project" value="InterPro"/>
</dbReference>
<accession>A0A8H7STW9</accession>
<dbReference type="PANTHER" id="PTHR12992:SF44">
    <property type="entry name" value="NUDIX HYDROLASE DOMAIN-CONTAINING PROTEIN"/>
    <property type="match status" value="1"/>
</dbReference>
<dbReference type="EMBL" id="JAEPRE010000053">
    <property type="protein sequence ID" value="KAG2234420.1"/>
    <property type="molecule type" value="Genomic_DNA"/>
</dbReference>
<dbReference type="InterPro" id="IPR020084">
    <property type="entry name" value="NUDIX_hydrolase_CS"/>
</dbReference>
<organism evidence="4 5">
    <name type="scientific">Thamnidium elegans</name>
    <dbReference type="NCBI Taxonomy" id="101142"/>
    <lineage>
        <taxon>Eukaryota</taxon>
        <taxon>Fungi</taxon>
        <taxon>Fungi incertae sedis</taxon>
        <taxon>Mucoromycota</taxon>
        <taxon>Mucoromycotina</taxon>
        <taxon>Mucoromycetes</taxon>
        <taxon>Mucorales</taxon>
        <taxon>Mucorineae</taxon>
        <taxon>Mucoraceae</taxon>
        <taxon>Thamnidium</taxon>
    </lineage>
</organism>
<evidence type="ECO:0000313" key="5">
    <source>
        <dbReference type="Proteomes" id="UP000613177"/>
    </source>
</evidence>
<dbReference type="InterPro" id="IPR015797">
    <property type="entry name" value="NUDIX_hydrolase-like_dom_sf"/>
</dbReference>
<feature type="domain" description="Nudix hydrolase" evidence="3">
    <location>
        <begin position="30"/>
        <end position="218"/>
    </location>
</feature>
<evidence type="ECO:0000256" key="1">
    <source>
        <dbReference type="ARBA" id="ARBA00022801"/>
    </source>
</evidence>
<evidence type="ECO:0000256" key="2">
    <source>
        <dbReference type="SAM" id="Phobius"/>
    </source>
</evidence>
<proteinExistence type="predicted"/>
<feature type="transmembrane region" description="Helical" evidence="2">
    <location>
        <begin position="271"/>
        <end position="291"/>
    </location>
</feature>
<dbReference type="PANTHER" id="PTHR12992">
    <property type="entry name" value="NUDIX HYDROLASE"/>
    <property type="match status" value="1"/>
</dbReference>
<keyword evidence="1" id="KW-0378">Hydrolase</keyword>
<protein>
    <recommendedName>
        <fullName evidence="3">Nudix hydrolase domain-containing protein</fullName>
    </recommendedName>
</protein>